<keyword evidence="3" id="KW-1003">Cell membrane</keyword>
<comment type="subcellular location">
    <subcellularLocation>
        <location evidence="1">Cell membrane</location>
        <topology evidence="1">Multi-pass membrane protein</topology>
    </subcellularLocation>
</comment>
<dbReference type="InterPro" id="IPR052518">
    <property type="entry name" value="CHR_Transporter"/>
</dbReference>
<evidence type="ECO:0000256" key="5">
    <source>
        <dbReference type="ARBA" id="ARBA00022989"/>
    </source>
</evidence>
<evidence type="ECO:0000256" key="4">
    <source>
        <dbReference type="ARBA" id="ARBA00022692"/>
    </source>
</evidence>
<dbReference type="InterPro" id="IPR003370">
    <property type="entry name" value="Chromate_transpt"/>
</dbReference>
<reference evidence="8 9" key="1">
    <citation type="submission" date="2016-03" db="EMBL/GenBank/DDBJ databases">
        <title>Niastella vici sp. nov., isolated from farmland soil.</title>
        <authorList>
            <person name="Chen L."/>
            <person name="Wang D."/>
            <person name="Yang S."/>
            <person name="Wang G."/>
        </authorList>
    </citation>
    <scope>NUCLEOTIDE SEQUENCE [LARGE SCALE GENOMIC DNA]</scope>
    <source>
        <strain evidence="8 9">DJ57</strain>
    </source>
</reference>
<dbReference type="RefSeq" id="WP_245843659.1">
    <property type="nucleotide sequence ID" value="NZ_LVYD01000066.1"/>
</dbReference>
<evidence type="ECO:0000256" key="7">
    <source>
        <dbReference type="SAM" id="Phobius"/>
    </source>
</evidence>
<feature type="transmembrane region" description="Helical" evidence="7">
    <location>
        <begin position="12"/>
        <end position="32"/>
    </location>
</feature>
<dbReference type="PANTHER" id="PTHR43663">
    <property type="entry name" value="CHROMATE TRANSPORT PROTEIN-RELATED"/>
    <property type="match status" value="1"/>
</dbReference>
<dbReference type="STRING" id="1703345.A3860_34625"/>
<protein>
    <recommendedName>
        <fullName evidence="10">Chromate transporter</fullName>
    </recommendedName>
</protein>
<comment type="similarity">
    <text evidence="2">Belongs to the chromate ion transporter (CHR) (TC 2.A.51) family.</text>
</comment>
<dbReference type="EMBL" id="LVYD01000066">
    <property type="protein sequence ID" value="OQP60068.1"/>
    <property type="molecule type" value="Genomic_DNA"/>
</dbReference>
<evidence type="ECO:0000256" key="3">
    <source>
        <dbReference type="ARBA" id="ARBA00022475"/>
    </source>
</evidence>
<keyword evidence="6 7" id="KW-0472">Membrane</keyword>
<dbReference type="Proteomes" id="UP000192796">
    <property type="component" value="Unassembled WGS sequence"/>
</dbReference>
<sequence>MNAPQYTLRQLTLYFLKLGTIGFGGPPALIGYMHRDLVEQRKWITEEDYKEGLALAQLAPGPLAAQLSIYLGYVHYRIIGATLAGHCSCYHSGFTEI</sequence>
<name>A0A1V9FP02_9BACT</name>
<dbReference type="Pfam" id="PF02417">
    <property type="entry name" value="Chromate_transp"/>
    <property type="match status" value="1"/>
</dbReference>
<dbReference type="PANTHER" id="PTHR43663:SF1">
    <property type="entry name" value="CHROMATE TRANSPORTER"/>
    <property type="match status" value="1"/>
</dbReference>
<evidence type="ECO:0000313" key="8">
    <source>
        <dbReference type="EMBL" id="OQP60068.1"/>
    </source>
</evidence>
<proteinExistence type="inferred from homology"/>
<keyword evidence="5 7" id="KW-1133">Transmembrane helix</keyword>
<dbReference type="GO" id="GO:0005886">
    <property type="term" value="C:plasma membrane"/>
    <property type="evidence" value="ECO:0007669"/>
    <property type="project" value="UniProtKB-SubCell"/>
</dbReference>
<keyword evidence="4 7" id="KW-0812">Transmembrane</keyword>
<evidence type="ECO:0000256" key="2">
    <source>
        <dbReference type="ARBA" id="ARBA00005262"/>
    </source>
</evidence>
<evidence type="ECO:0000256" key="6">
    <source>
        <dbReference type="ARBA" id="ARBA00023136"/>
    </source>
</evidence>
<evidence type="ECO:0008006" key="10">
    <source>
        <dbReference type="Google" id="ProtNLM"/>
    </source>
</evidence>
<evidence type="ECO:0000313" key="9">
    <source>
        <dbReference type="Proteomes" id="UP000192796"/>
    </source>
</evidence>
<accession>A0A1V9FP02</accession>
<gene>
    <name evidence="8" type="ORF">A3860_34625</name>
</gene>
<comment type="caution">
    <text evidence="8">The sequence shown here is derived from an EMBL/GenBank/DDBJ whole genome shotgun (WGS) entry which is preliminary data.</text>
</comment>
<dbReference type="AlphaFoldDB" id="A0A1V9FP02"/>
<keyword evidence="9" id="KW-1185">Reference proteome</keyword>
<evidence type="ECO:0000256" key="1">
    <source>
        <dbReference type="ARBA" id="ARBA00004651"/>
    </source>
</evidence>
<organism evidence="8 9">
    <name type="scientific">Niastella vici</name>
    <dbReference type="NCBI Taxonomy" id="1703345"/>
    <lineage>
        <taxon>Bacteria</taxon>
        <taxon>Pseudomonadati</taxon>
        <taxon>Bacteroidota</taxon>
        <taxon>Chitinophagia</taxon>
        <taxon>Chitinophagales</taxon>
        <taxon>Chitinophagaceae</taxon>
        <taxon>Niastella</taxon>
    </lineage>
</organism>
<dbReference type="GO" id="GO:0015109">
    <property type="term" value="F:chromate transmembrane transporter activity"/>
    <property type="evidence" value="ECO:0007669"/>
    <property type="project" value="InterPro"/>
</dbReference>